<keyword evidence="1" id="KW-0963">Cytoplasm</keyword>
<evidence type="ECO:0000256" key="2">
    <source>
        <dbReference type="ARBA" id="ARBA00022679"/>
    </source>
</evidence>
<dbReference type="EMBL" id="CAFBNE010000107">
    <property type="protein sequence ID" value="CAB4965139.1"/>
    <property type="molecule type" value="Genomic_DNA"/>
</dbReference>
<gene>
    <name evidence="8" type="ORF">UFOPK3772_02611</name>
</gene>
<dbReference type="InterPro" id="IPR017437">
    <property type="entry name" value="ATP-NAD_kinase_PpnK-typ_C"/>
</dbReference>
<dbReference type="GO" id="GO:0019674">
    <property type="term" value="P:NAD+ metabolic process"/>
    <property type="evidence" value="ECO:0007669"/>
    <property type="project" value="InterPro"/>
</dbReference>
<keyword evidence="5" id="KW-0067">ATP-binding</keyword>
<dbReference type="AlphaFoldDB" id="A0A6J7LGL7"/>
<dbReference type="SUPFAM" id="SSF111331">
    <property type="entry name" value="NAD kinase/diacylglycerol kinase-like"/>
    <property type="match status" value="1"/>
</dbReference>
<dbReference type="HAMAP" id="MF_00361">
    <property type="entry name" value="NAD_kinase"/>
    <property type="match status" value="1"/>
</dbReference>
<reference evidence="8" key="1">
    <citation type="submission" date="2020-05" db="EMBL/GenBank/DDBJ databases">
        <authorList>
            <person name="Chiriac C."/>
            <person name="Salcher M."/>
            <person name="Ghai R."/>
            <person name="Kavagutti S V."/>
        </authorList>
    </citation>
    <scope>NUCLEOTIDE SEQUENCE</scope>
</reference>
<dbReference type="FunFam" id="2.60.200.30:FF:000007">
    <property type="entry name" value="NAD kinase"/>
    <property type="match status" value="1"/>
</dbReference>
<dbReference type="GO" id="GO:0005524">
    <property type="term" value="F:ATP binding"/>
    <property type="evidence" value="ECO:0007669"/>
    <property type="project" value="UniProtKB-KW"/>
</dbReference>
<protein>
    <submittedName>
        <fullName evidence="8">Unannotated protein</fullName>
    </submittedName>
</protein>
<evidence type="ECO:0000256" key="4">
    <source>
        <dbReference type="ARBA" id="ARBA00022777"/>
    </source>
</evidence>
<keyword evidence="4" id="KW-0418">Kinase</keyword>
<evidence type="ECO:0000256" key="3">
    <source>
        <dbReference type="ARBA" id="ARBA00022741"/>
    </source>
</evidence>
<accession>A0A6J7LGL7</accession>
<dbReference type="NCBIfam" id="NF002892">
    <property type="entry name" value="PRK03372.1"/>
    <property type="match status" value="1"/>
</dbReference>
<dbReference type="GO" id="GO:0003951">
    <property type="term" value="F:NAD+ kinase activity"/>
    <property type="evidence" value="ECO:0007669"/>
    <property type="project" value="InterPro"/>
</dbReference>
<dbReference type="InterPro" id="IPR016064">
    <property type="entry name" value="NAD/diacylglycerol_kinase_sf"/>
</dbReference>
<proteinExistence type="inferred from homology"/>
<dbReference type="Gene3D" id="2.60.200.30">
    <property type="entry name" value="Probable inorganic polyphosphate/atp-NAD kinase, domain 2"/>
    <property type="match status" value="1"/>
</dbReference>
<organism evidence="8">
    <name type="scientific">freshwater metagenome</name>
    <dbReference type="NCBI Taxonomy" id="449393"/>
    <lineage>
        <taxon>unclassified sequences</taxon>
        <taxon>metagenomes</taxon>
        <taxon>ecological metagenomes</taxon>
    </lineage>
</organism>
<dbReference type="Pfam" id="PF20143">
    <property type="entry name" value="NAD_kinase_C"/>
    <property type="match status" value="1"/>
</dbReference>
<keyword evidence="3" id="KW-0547">Nucleotide-binding</keyword>
<evidence type="ECO:0000256" key="5">
    <source>
        <dbReference type="ARBA" id="ARBA00022840"/>
    </source>
</evidence>
<dbReference type="InterPro" id="IPR002504">
    <property type="entry name" value="NADK"/>
</dbReference>
<evidence type="ECO:0000256" key="6">
    <source>
        <dbReference type="ARBA" id="ARBA00022857"/>
    </source>
</evidence>
<evidence type="ECO:0000313" key="8">
    <source>
        <dbReference type="EMBL" id="CAB4965139.1"/>
    </source>
</evidence>
<name>A0A6J7LGL7_9ZZZZ</name>
<dbReference type="InterPro" id="IPR017438">
    <property type="entry name" value="ATP-NAD_kinase_N"/>
</dbReference>
<dbReference type="PANTHER" id="PTHR20275">
    <property type="entry name" value="NAD KINASE"/>
    <property type="match status" value="1"/>
</dbReference>
<keyword evidence="6" id="KW-0521">NADP</keyword>
<keyword evidence="7" id="KW-0520">NAD</keyword>
<evidence type="ECO:0000256" key="7">
    <source>
        <dbReference type="ARBA" id="ARBA00023027"/>
    </source>
</evidence>
<dbReference type="Gene3D" id="3.40.50.10330">
    <property type="entry name" value="Probable inorganic polyphosphate/atp-NAD kinase, domain 1"/>
    <property type="match status" value="1"/>
</dbReference>
<dbReference type="Pfam" id="PF01513">
    <property type="entry name" value="NAD_kinase"/>
    <property type="match status" value="1"/>
</dbReference>
<dbReference type="PANTHER" id="PTHR20275:SF0">
    <property type="entry name" value="NAD KINASE"/>
    <property type="match status" value="1"/>
</dbReference>
<keyword evidence="2" id="KW-0808">Transferase</keyword>
<sequence>MKGTAQRVLLVINSRKDDVRWMAVEVAEALASQGISVSMAQDDFENWGDEAAPVADVVPADEHASDGCDVVVVLGGDGTILRGAERARASGVPIIGVNLGHVGFLAEADSEDVADVVDAVAARNWHVEERLALDIRVSQPGQPGSSTWALNELSMEKIARQRMIDVVVEVDGRPLSRWGCDGVVASTPTGSTAYAFSAGGPVVWPEVSALLVVPLSAHALFSRPLVISPRSVVAFELQAGSDAVLCADGRRTIDVTGGARVEVRASPQPVRLARLIDAPFTDRLVAKFALPVQGWRGGTRGRGPAS</sequence>
<dbReference type="GO" id="GO:0006741">
    <property type="term" value="P:NADP+ biosynthetic process"/>
    <property type="evidence" value="ECO:0007669"/>
    <property type="project" value="InterPro"/>
</dbReference>
<evidence type="ECO:0000256" key="1">
    <source>
        <dbReference type="ARBA" id="ARBA00022490"/>
    </source>
</evidence>